<gene>
    <name evidence="2" type="ORF">SSX86_032158</name>
</gene>
<keyword evidence="3" id="KW-1185">Reference proteome</keyword>
<feature type="region of interest" description="Disordered" evidence="1">
    <location>
        <begin position="284"/>
        <end position="306"/>
    </location>
</feature>
<dbReference type="EMBL" id="JBCNJP010009665">
    <property type="protein sequence ID" value="KAK9048875.1"/>
    <property type="molecule type" value="Genomic_DNA"/>
</dbReference>
<dbReference type="Proteomes" id="UP001408789">
    <property type="component" value="Unassembled WGS sequence"/>
</dbReference>
<evidence type="ECO:0000256" key="1">
    <source>
        <dbReference type="SAM" id="MobiDB-lite"/>
    </source>
</evidence>
<protein>
    <submittedName>
        <fullName evidence="2">Uncharacterized protein</fullName>
    </submittedName>
</protein>
<evidence type="ECO:0000313" key="2">
    <source>
        <dbReference type="EMBL" id="KAK9048875.1"/>
    </source>
</evidence>
<evidence type="ECO:0000313" key="3">
    <source>
        <dbReference type="Proteomes" id="UP001408789"/>
    </source>
</evidence>
<accession>A0AAP0C7T8</accession>
<comment type="caution">
    <text evidence="2">The sequence shown here is derived from an EMBL/GenBank/DDBJ whole genome shotgun (WGS) entry which is preliminary data.</text>
</comment>
<feature type="region of interest" description="Disordered" evidence="1">
    <location>
        <begin position="119"/>
        <end position="163"/>
    </location>
</feature>
<feature type="compositionally biased region" description="Basic and acidic residues" evidence="1">
    <location>
        <begin position="292"/>
        <end position="302"/>
    </location>
</feature>
<organism evidence="2 3">
    <name type="scientific">Deinandra increscens subsp. villosa</name>
    <dbReference type="NCBI Taxonomy" id="3103831"/>
    <lineage>
        <taxon>Eukaryota</taxon>
        <taxon>Viridiplantae</taxon>
        <taxon>Streptophyta</taxon>
        <taxon>Embryophyta</taxon>
        <taxon>Tracheophyta</taxon>
        <taxon>Spermatophyta</taxon>
        <taxon>Magnoliopsida</taxon>
        <taxon>eudicotyledons</taxon>
        <taxon>Gunneridae</taxon>
        <taxon>Pentapetalae</taxon>
        <taxon>asterids</taxon>
        <taxon>campanulids</taxon>
        <taxon>Asterales</taxon>
        <taxon>Asteraceae</taxon>
        <taxon>Asteroideae</taxon>
        <taxon>Heliantheae alliance</taxon>
        <taxon>Madieae</taxon>
        <taxon>Madiinae</taxon>
        <taxon>Deinandra</taxon>
    </lineage>
</organism>
<proteinExistence type="predicted"/>
<dbReference type="AlphaFoldDB" id="A0AAP0C7T8"/>
<sequence length="347" mass="39362">MKNLEDQKKRGNDMKKEVEITKNRKRLIGTKNFKAKKKFSGRNISKKNMYVNYILVIKTVYIIKFHDIAQHSIHAVLCWTLCEMRTCYNSTAQYIMLCCAVLLLYEYCVVLDCMLSKNEEEEHKEPTDESTDDKNERESEGQPQKVGERADITAEEGNRLPTKAEKDHLVVENIEMADKESAEKLNRKSYGFVEQTAGVKKGADPKKTLGAFSLDITQFRLTDTQIEAVIKVAEKVKGSKCNDALKDNVRQEQAPAQRPNKEDVDVGALIQKLPVLNKDICVTPEQGKTHIPSKEQTDEESRQSNLKLVVTPVSMSSFCPFEKVEVVDNTKGEGSSNVDTKPRKIQK</sequence>
<name>A0AAP0C7T8_9ASTR</name>
<reference evidence="2 3" key="1">
    <citation type="submission" date="2024-04" db="EMBL/GenBank/DDBJ databases">
        <title>The reference genome of an endangered Asteraceae, Deinandra increscens subsp. villosa, native to the Central Coast of California.</title>
        <authorList>
            <person name="Guilliams M."/>
            <person name="Hasenstab-Lehman K."/>
            <person name="Meyer R."/>
            <person name="Mcevoy S."/>
        </authorList>
    </citation>
    <scope>NUCLEOTIDE SEQUENCE [LARGE SCALE GENOMIC DNA]</scope>
    <source>
        <tissue evidence="2">Leaf</tissue>
    </source>
</reference>